<dbReference type="AlphaFoldDB" id="A0ABD0BT65"/>
<name>A0ABD0BT65_ENTCL</name>
<sequence>MVKNKLVLPVMMACASGTLPALALAHAASSSVVIANYRFPDSLYALLEQGIKIPVYLVNTRPHSAQQGNHEGTASEYVRIGDVTLFAKDLKLGLRDVQVQESDNGIRLSKEMRALLQSINDKQFDDQMRIPVSAGSAFELDQKKMRLLLNLSQSDYGVNIRPREVDIDAPESDDLSGTFSYNLGAYHTESGYGDSWSSGYLNARNWISMGVDHVLIDGSGYVNENSSDTQMNAVMWERDYQGMRYAAGMLNGWAMQSLASVSGISGGEVYGVSMGNQANSRKRDNTLSLTPVVVYFPTAGEARIRRDGQLIGIQRFDVGNHEIDTSSLPYGIYSVEVEVVSGSRTVSRSMYTVNKPFSSNVSETLRWQMWGGMYSRDKSVVNYKKYAKRKNEQDNTYYYDYDTKHKDTMSLVGASFSKRSGMVDWNASTYMMREHIVSELWASLNLTDYFSVNTQTMAASDGTYRANYGANLSLPWQIGSVWYSHEQLSSGKFLDIYESKGNTWGASFSLPSFGLPSAGNLSLMRQEDDLYRYKRYQLDYSQGLYAGRYGTARLRVGMSRNKYDGYYEEKDRYVMLDFAIPLGNTVSVGVSHNRDTGTALNVSASRQFEGDYLKSATANVSKAFNSRQDRSVSGGGSVNFDTPWNSNILSVQSGMSKGWNSTLTSDGSVGWSKEAIAAGKGTESAGVIVSTGLKSDEALTLKLNGRAERIKGDKTWLSLPAYQAYDLEVMNSETGTESYEIGANARRHITVYPGNTVVMKPQVKKIVTLFGRLVDANGAPVGAMQIKNHVGLTRTENDGRFVIDVDKNNPVLSIATPDDSVCEVRLDIESNRGALWLGDISCDKGDFVWQEAKGTQERDDEKDIRS</sequence>
<protein>
    <recommendedName>
        <fullName evidence="7">CFA/I fimbrial subunit C usher protein</fullName>
    </recommendedName>
</protein>
<dbReference type="InterPro" id="IPR032636">
    <property type="entry name" value="Pilus_assem_E-set-like_dom"/>
</dbReference>
<dbReference type="Pfam" id="PF16967">
    <property type="entry name" value="TcfC"/>
    <property type="match status" value="1"/>
</dbReference>
<accession>A0ABD0BT65</accession>
<evidence type="ECO:0000259" key="3">
    <source>
        <dbReference type="Pfam" id="PF15976"/>
    </source>
</evidence>
<evidence type="ECO:0000313" key="6">
    <source>
        <dbReference type="Proteomes" id="UP001050241"/>
    </source>
</evidence>
<feature type="signal peptide" evidence="2">
    <location>
        <begin position="1"/>
        <end position="23"/>
    </location>
</feature>
<dbReference type="Pfam" id="PF15976">
    <property type="entry name" value="CooC_C"/>
    <property type="match status" value="1"/>
</dbReference>
<feature type="domain" description="Pilus assembly protein E-set like" evidence="4">
    <location>
        <begin position="288"/>
        <end position="355"/>
    </location>
</feature>
<proteinExistence type="predicted"/>
<evidence type="ECO:0000256" key="1">
    <source>
        <dbReference type="ARBA" id="ARBA00022729"/>
    </source>
</evidence>
<feature type="domain" description="Pilus assembly protein C-terminal" evidence="3">
    <location>
        <begin position="751"/>
        <end position="842"/>
    </location>
</feature>
<feature type="chain" id="PRO_5044834205" description="CFA/I fimbrial subunit C usher protein" evidence="2">
    <location>
        <begin position="24"/>
        <end position="866"/>
    </location>
</feature>
<dbReference type="InterPro" id="IPR031917">
    <property type="entry name" value="Pilus_assem_C"/>
</dbReference>
<evidence type="ECO:0000259" key="4">
    <source>
        <dbReference type="Pfam" id="PF16967"/>
    </source>
</evidence>
<dbReference type="Proteomes" id="UP001050241">
    <property type="component" value="Unassembled WGS sequence"/>
</dbReference>
<evidence type="ECO:0000256" key="2">
    <source>
        <dbReference type="SAM" id="SignalP"/>
    </source>
</evidence>
<organism evidence="5 6">
    <name type="scientific">Enterobacter cloacae</name>
    <dbReference type="NCBI Taxonomy" id="550"/>
    <lineage>
        <taxon>Bacteria</taxon>
        <taxon>Pseudomonadati</taxon>
        <taxon>Pseudomonadota</taxon>
        <taxon>Gammaproteobacteria</taxon>
        <taxon>Enterobacterales</taxon>
        <taxon>Enterobacteriaceae</taxon>
        <taxon>Enterobacter</taxon>
        <taxon>Enterobacter cloacae complex</taxon>
    </lineage>
</organism>
<comment type="caution">
    <text evidence="5">The sequence shown here is derived from an EMBL/GenBank/DDBJ whole genome shotgun (WGS) entry which is preliminary data.</text>
</comment>
<keyword evidence="1 2" id="KW-0732">Signal</keyword>
<gene>
    <name evidence="5" type="ORF">TUM16652_30320</name>
</gene>
<dbReference type="EMBL" id="BQFY01000019">
    <property type="protein sequence ID" value="GJJ84332.1"/>
    <property type="molecule type" value="Genomic_DNA"/>
</dbReference>
<dbReference type="RefSeq" id="WP_032667869.1">
    <property type="nucleotide sequence ID" value="NZ_BQFY01000019.1"/>
</dbReference>
<reference evidence="5" key="1">
    <citation type="submission" date="2021-11" db="EMBL/GenBank/DDBJ databases">
        <title>WGS analysis for carbapenemase-producing Enterobacterales outbreak in a University Hospital, Japan.</title>
        <authorList>
            <person name="Tukada M."/>
            <person name="Miyazaki T."/>
            <person name="Aoki K."/>
            <person name="Yoshizawa S."/>
            <person name="Ishii Y."/>
            <person name="Tateda K."/>
        </authorList>
    </citation>
    <scope>NUCLEOTIDE SEQUENCE</scope>
    <source>
        <strain evidence="5">TUM16652</strain>
    </source>
</reference>
<evidence type="ECO:0008006" key="7">
    <source>
        <dbReference type="Google" id="ProtNLM"/>
    </source>
</evidence>
<evidence type="ECO:0000313" key="5">
    <source>
        <dbReference type="EMBL" id="GJJ84332.1"/>
    </source>
</evidence>